<dbReference type="Gene3D" id="3.40.630.30">
    <property type="match status" value="1"/>
</dbReference>
<protein>
    <recommendedName>
        <fullName evidence="1">N-acetyltransferase domain-containing protein</fullName>
    </recommendedName>
</protein>
<sequence length="240" mass="26675">MLAPSTVKTPVRAQVDLIAWDPESPAHTQRMVQHRIACGWKQDYIEGWRGLQREGKMGLQWVVLSEEDPEKEAKLAQHLLKYPGDATPILDTATSLAGKPRLPSSRSFVPVGHISLDSASPNPGQADASQGLYCITTLYISRAIHGGGLGRAALDAIESQAINEPLCAKILSLDTLANSSWNRTDIWEEMGQKKPEISAEDWYERCGYKAWRYSEGHIQHRTDNGRVWPLDGVFMKKTVA</sequence>
<feature type="domain" description="N-acetyltransferase" evidence="1">
    <location>
        <begin position="62"/>
        <end position="240"/>
    </location>
</feature>
<dbReference type="PROSITE" id="PS51186">
    <property type="entry name" value="GNAT"/>
    <property type="match status" value="1"/>
</dbReference>
<proteinExistence type="predicted"/>
<organism evidence="2">
    <name type="scientific">Pseudogymnoascus destructans</name>
    <dbReference type="NCBI Taxonomy" id="655981"/>
    <lineage>
        <taxon>Eukaryota</taxon>
        <taxon>Fungi</taxon>
        <taxon>Dikarya</taxon>
        <taxon>Ascomycota</taxon>
        <taxon>Pezizomycotina</taxon>
        <taxon>Leotiomycetes</taxon>
        <taxon>Thelebolales</taxon>
        <taxon>Thelebolaceae</taxon>
        <taxon>Pseudogymnoascus</taxon>
    </lineage>
</organism>
<dbReference type="Proteomes" id="UP000077154">
    <property type="component" value="Unassembled WGS sequence"/>
</dbReference>
<evidence type="ECO:0000313" key="2">
    <source>
        <dbReference type="EMBL" id="OAF62747.1"/>
    </source>
</evidence>
<dbReference type="eggNOG" id="ENOG502SQ0K">
    <property type="taxonomic scope" value="Eukaryota"/>
</dbReference>
<dbReference type="GO" id="GO:0016747">
    <property type="term" value="F:acyltransferase activity, transferring groups other than amino-acyl groups"/>
    <property type="evidence" value="ECO:0007669"/>
    <property type="project" value="InterPro"/>
</dbReference>
<dbReference type="InterPro" id="IPR000182">
    <property type="entry name" value="GNAT_dom"/>
</dbReference>
<dbReference type="OrthoDB" id="2326446at2759"/>
<reference evidence="2" key="1">
    <citation type="submission" date="2016-03" db="EMBL/GenBank/DDBJ databases">
        <title>Updated assembly of Pseudogymnoascus destructans, the fungus causing white-nose syndrome of bats.</title>
        <authorList>
            <person name="Palmer J.M."/>
            <person name="Drees K.P."/>
            <person name="Foster J.T."/>
            <person name="Lindner D.L."/>
        </authorList>
    </citation>
    <scope>NUCLEOTIDE SEQUENCE [LARGE SCALE GENOMIC DNA]</scope>
    <source>
        <strain evidence="2">20631-21</strain>
    </source>
</reference>
<name>A0A177AKY6_9PEZI</name>
<gene>
    <name evidence="2" type="ORF">VC83_00729</name>
</gene>
<dbReference type="GeneID" id="36283822"/>
<dbReference type="SUPFAM" id="SSF55729">
    <property type="entry name" value="Acyl-CoA N-acyltransferases (Nat)"/>
    <property type="match status" value="1"/>
</dbReference>
<dbReference type="InterPro" id="IPR016181">
    <property type="entry name" value="Acyl_CoA_acyltransferase"/>
</dbReference>
<dbReference type="AlphaFoldDB" id="A0A177AKY6"/>
<accession>A0A177AKY6</accession>
<dbReference type="VEuPathDB" id="FungiDB:GMDG_04541"/>
<dbReference type="RefSeq" id="XP_024328019.1">
    <property type="nucleotide sequence ID" value="XM_024464416.1"/>
</dbReference>
<dbReference type="EMBL" id="KV441387">
    <property type="protein sequence ID" value="OAF62747.1"/>
    <property type="molecule type" value="Genomic_DNA"/>
</dbReference>
<evidence type="ECO:0000259" key="1">
    <source>
        <dbReference type="PROSITE" id="PS51186"/>
    </source>
</evidence>